<dbReference type="EMBL" id="CP020563">
    <property type="protein sequence ID" value="ARF73776.1"/>
    <property type="molecule type" value="Genomic_DNA"/>
</dbReference>
<dbReference type="KEGG" id="kab:B7C62_17010"/>
<dbReference type="Proteomes" id="UP000192251">
    <property type="component" value="Chromosome"/>
</dbReference>
<name>A0ABC8BUA7_9ACTN</name>
<proteinExistence type="predicted"/>
<reference evidence="1 2" key="1">
    <citation type="submission" date="2017-04" db="EMBL/GenBank/DDBJ databases">
        <title>The complete genome sequence of Streptomyces albolongus YIM 101047, the producer of novel bafilomycins and novel odoriferous sesquiterpenoids.</title>
        <authorList>
            <person name="Yin M."/>
            <person name="Jiang Y."/>
        </authorList>
    </citation>
    <scope>NUCLEOTIDE SEQUENCE [LARGE SCALE GENOMIC DNA]</scope>
    <source>
        <strain evidence="1 2">YIM 101047</strain>
    </source>
</reference>
<evidence type="ECO:0000313" key="1">
    <source>
        <dbReference type="EMBL" id="ARF73776.1"/>
    </source>
</evidence>
<evidence type="ECO:0000313" key="2">
    <source>
        <dbReference type="Proteomes" id="UP000192251"/>
    </source>
</evidence>
<gene>
    <name evidence="1" type="ORF">B7C62_17010</name>
</gene>
<accession>A0ABC8BUA7</accession>
<keyword evidence="2" id="KW-1185">Reference proteome</keyword>
<dbReference type="AlphaFoldDB" id="A0ABC8BUA7"/>
<sequence length="205" mass="22641">MWRLGYADEVSTDRHQGVLWGRRGIARGQGVPLLKEIHPIRQRQALGWMRCQVDKTDTYENTGQDGRTYFSAWGERHLFLQRSADGRPIEDGELTMSPPVCLPCAVESVSEGGCPFLRRGYAAALVQRTELWGVNGLVYDGDLQPHLSDSKDGMWNVAYGDPAARWVVAAGEIVRLCGVTPVDLADLAAQNGLLQPTVEHRGAIQ</sequence>
<protein>
    <submittedName>
        <fullName evidence="1">Uncharacterized protein</fullName>
    </submittedName>
</protein>
<organism evidence="1 2">
    <name type="scientific">Kitasatospora albolonga</name>
    <dbReference type="NCBI Taxonomy" id="68173"/>
    <lineage>
        <taxon>Bacteria</taxon>
        <taxon>Bacillati</taxon>
        <taxon>Actinomycetota</taxon>
        <taxon>Actinomycetes</taxon>
        <taxon>Kitasatosporales</taxon>
        <taxon>Streptomycetaceae</taxon>
        <taxon>Kitasatospora</taxon>
    </lineage>
</organism>